<keyword evidence="2" id="KW-1185">Reference proteome</keyword>
<dbReference type="Proteomes" id="UP000708208">
    <property type="component" value="Unassembled WGS sequence"/>
</dbReference>
<evidence type="ECO:0000313" key="1">
    <source>
        <dbReference type="EMBL" id="CAG7733413.1"/>
    </source>
</evidence>
<name>A0A8J2P081_9HEXA</name>
<evidence type="ECO:0000313" key="2">
    <source>
        <dbReference type="Proteomes" id="UP000708208"/>
    </source>
</evidence>
<dbReference type="EMBL" id="CAJVCH010248643">
    <property type="protein sequence ID" value="CAG7733413.1"/>
    <property type="molecule type" value="Genomic_DNA"/>
</dbReference>
<gene>
    <name evidence="1" type="ORF">AFUS01_LOCUS21858</name>
</gene>
<sequence>MIFGACLLKEFLNAKPLEVLLSVTHCLFYKLTMIEVSESPALEKNRVVEPGRKNVKTPLLKDSLTMFSSVIISYFAFLLTMSSYTQTDVINKPCETKADCGENLECVDYQEMFLQAGQTDRQFLFCDCEKPMNESTCLCKSGNLIYQRWTKMKARMENPKANGKMKFPQAGFNRAGCYLEEGETCRLTSRDDQNAETYQLCKWGFYCIPVTGTQDWGFCRRSTALRFLPSIVDLSLAFSVSHIIVCLQLRLF</sequence>
<dbReference type="AlphaFoldDB" id="A0A8J2P081"/>
<protein>
    <submittedName>
        <fullName evidence="1">Uncharacterized protein</fullName>
    </submittedName>
</protein>
<organism evidence="1 2">
    <name type="scientific">Allacma fusca</name>
    <dbReference type="NCBI Taxonomy" id="39272"/>
    <lineage>
        <taxon>Eukaryota</taxon>
        <taxon>Metazoa</taxon>
        <taxon>Ecdysozoa</taxon>
        <taxon>Arthropoda</taxon>
        <taxon>Hexapoda</taxon>
        <taxon>Collembola</taxon>
        <taxon>Symphypleona</taxon>
        <taxon>Sminthuridae</taxon>
        <taxon>Allacma</taxon>
    </lineage>
</organism>
<proteinExistence type="predicted"/>
<accession>A0A8J2P081</accession>
<reference evidence="1" key="1">
    <citation type="submission" date="2021-06" db="EMBL/GenBank/DDBJ databases">
        <authorList>
            <person name="Hodson N. C."/>
            <person name="Mongue J. A."/>
            <person name="Jaron S. K."/>
        </authorList>
    </citation>
    <scope>NUCLEOTIDE SEQUENCE</scope>
</reference>
<comment type="caution">
    <text evidence="1">The sequence shown here is derived from an EMBL/GenBank/DDBJ whole genome shotgun (WGS) entry which is preliminary data.</text>
</comment>